<dbReference type="InterPro" id="IPR029063">
    <property type="entry name" value="SAM-dependent_MTases_sf"/>
</dbReference>
<dbReference type="Proteomes" id="UP001203004">
    <property type="component" value="Unassembled WGS sequence"/>
</dbReference>
<evidence type="ECO:0000313" key="8">
    <source>
        <dbReference type="Proteomes" id="UP001203004"/>
    </source>
</evidence>
<keyword evidence="4" id="KW-0808">Transferase</keyword>
<dbReference type="Pfam" id="PF01739">
    <property type="entry name" value="CheR"/>
    <property type="match status" value="1"/>
</dbReference>
<dbReference type="InterPro" id="IPR022642">
    <property type="entry name" value="CheR_C"/>
</dbReference>
<dbReference type="SUPFAM" id="SSF47757">
    <property type="entry name" value="Chemotaxis receptor methyltransferase CheR, N-terminal domain"/>
    <property type="match status" value="1"/>
</dbReference>
<keyword evidence="3" id="KW-0489">Methyltransferase</keyword>
<dbReference type="PROSITE" id="PS50123">
    <property type="entry name" value="CHER"/>
    <property type="match status" value="1"/>
</dbReference>
<dbReference type="PANTHER" id="PTHR24422:SF19">
    <property type="entry name" value="CHEMOTAXIS PROTEIN METHYLTRANSFERASE"/>
    <property type="match status" value="1"/>
</dbReference>
<organism evidence="7 8">
    <name type="scientific">Sporolactobacillus mangiferae</name>
    <dbReference type="NCBI Taxonomy" id="2940498"/>
    <lineage>
        <taxon>Bacteria</taxon>
        <taxon>Bacillati</taxon>
        <taxon>Bacillota</taxon>
        <taxon>Bacilli</taxon>
        <taxon>Bacillales</taxon>
        <taxon>Sporolactobacillaceae</taxon>
        <taxon>Sporolactobacillus</taxon>
    </lineage>
</organism>
<dbReference type="EMBL" id="JAMAST010000007">
    <property type="protein sequence ID" value="MCL1631829.1"/>
    <property type="molecule type" value="Genomic_DNA"/>
</dbReference>
<keyword evidence="8" id="KW-1185">Reference proteome</keyword>
<comment type="catalytic activity">
    <reaction evidence="1">
        <text>L-glutamyl-[protein] + S-adenosyl-L-methionine = [protein]-L-glutamate 5-O-methyl ester + S-adenosyl-L-homocysteine</text>
        <dbReference type="Rhea" id="RHEA:24452"/>
        <dbReference type="Rhea" id="RHEA-COMP:10208"/>
        <dbReference type="Rhea" id="RHEA-COMP:10311"/>
        <dbReference type="ChEBI" id="CHEBI:29973"/>
        <dbReference type="ChEBI" id="CHEBI:57856"/>
        <dbReference type="ChEBI" id="CHEBI:59789"/>
        <dbReference type="ChEBI" id="CHEBI:82795"/>
        <dbReference type="EC" id="2.1.1.80"/>
    </reaction>
</comment>
<dbReference type="InterPro" id="IPR022641">
    <property type="entry name" value="CheR_N"/>
</dbReference>
<dbReference type="Gene3D" id="3.40.50.150">
    <property type="entry name" value="Vaccinia Virus protein VP39"/>
    <property type="match status" value="1"/>
</dbReference>
<dbReference type="InterPro" id="IPR000780">
    <property type="entry name" value="CheR_MeTrfase"/>
</dbReference>
<name>A0ABT0MAC7_9BACL</name>
<dbReference type="CDD" id="cd02440">
    <property type="entry name" value="AdoMet_MTases"/>
    <property type="match status" value="1"/>
</dbReference>
<dbReference type="Pfam" id="PF03705">
    <property type="entry name" value="CheR_N"/>
    <property type="match status" value="1"/>
</dbReference>
<evidence type="ECO:0000256" key="3">
    <source>
        <dbReference type="ARBA" id="ARBA00022603"/>
    </source>
</evidence>
<evidence type="ECO:0000259" key="6">
    <source>
        <dbReference type="PROSITE" id="PS50123"/>
    </source>
</evidence>
<dbReference type="PANTHER" id="PTHR24422">
    <property type="entry name" value="CHEMOTAXIS PROTEIN METHYLTRANSFERASE"/>
    <property type="match status" value="1"/>
</dbReference>
<comment type="caution">
    <text evidence="7">The sequence shown here is derived from an EMBL/GenBank/DDBJ whole genome shotgun (WGS) entry which is preliminary data.</text>
</comment>
<dbReference type="SMART" id="SM00138">
    <property type="entry name" value="MeTrc"/>
    <property type="match status" value="1"/>
</dbReference>
<reference evidence="7 8" key="1">
    <citation type="submission" date="2022-05" db="EMBL/GenBank/DDBJ databases">
        <title>Sporolactobacillus sp nov CPB3-1, isolated from tree bark (Mangifera indica L.).</title>
        <authorList>
            <person name="Phuengjayaem S."/>
            <person name="Tanasupawat S."/>
        </authorList>
    </citation>
    <scope>NUCLEOTIDE SEQUENCE [LARGE SCALE GENOMIC DNA]</scope>
    <source>
        <strain evidence="7 8">CPB3-1</strain>
    </source>
</reference>
<dbReference type="RefSeq" id="WP_249100591.1">
    <property type="nucleotide sequence ID" value="NZ_JAMAST010000007.1"/>
</dbReference>
<gene>
    <name evidence="7" type="ORF">M3N64_07680</name>
</gene>
<accession>A0ABT0MAC7</accession>
<evidence type="ECO:0000256" key="4">
    <source>
        <dbReference type="ARBA" id="ARBA00022679"/>
    </source>
</evidence>
<sequence>MNEAVNEEYDQFKKSFFQLTGIDLSLYKEEQMKRRLRAFGIRRGIMSFADYAEILKQNRKLLDEVLNRMTINVTEFFRNRPRWAVLEKKIRARSSIKRSLNIWSAACSTGEEAYSLAILCMNCLPEMNFSIIATDIDQKALESARQGKYLEKAIESLAPDERKHFVKKGYLFEANQQLKNKIRFMQHDLLRDPVPGKFDIIVCRNVLIYFTDEGKKVIYHKFGEALEAQGILFVGSTEQIFNPSSYRLHAAETFFYERI</sequence>
<evidence type="ECO:0000256" key="2">
    <source>
        <dbReference type="ARBA" id="ARBA00012534"/>
    </source>
</evidence>
<dbReference type="SUPFAM" id="SSF53335">
    <property type="entry name" value="S-adenosyl-L-methionine-dependent methyltransferases"/>
    <property type="match status" value="1"/>
</dbReference>
<dbReference type="InterPro" id="IPR050903">
    <property type="entry name" value="Bact_Chemotaxis_MeTrfase"/>
</dbReference>
<feature type="domain" description="CheR-type methyltransferase" evidence="6">
    <location>
        <begin position="1"/>
        <end position="259"/>
    </location>
</feature>
<evidence type="ECO:0000256" key="5">
    <source>
        <dbReference type="ARBA" id="ARBA00022691"/>
    </source>
</evidence>
<evidence type="ECO:0000256" key="1">
    <source>
        <dbReference type="ARBA" id="ARBA00001541"/>
    </source>
</evidence>
<evidence type="ECO:0000313" key="7">
    <source>
        <dbReference type="EMBL" id="MCL1631829.1"/>
    </source>
</evidence>
<dbReference type="Gene3D" id="1.10.155.10">
    <property type="entry name" value="Chemotaxis receptor methyltransferase CheR, N-terminal domain"/>
    <property type="match status" value="1"/>
</dbReference>
<keyword evidence="5" id="KW-0949">S-adenosyl-L-methionine</keyword>
<proteinExistence type="predicted"/>
<dbReference type="PRINTS" id="PR00996">
    <property type="entry name" value="CHERMTFRASE"/>
</dbReference>
<dbReference type="InterPro" id="IPR036804">
    <property type="entry name" value="CheR_N_sf"/>
</dbReference>
<dbReference type="EC" id="2.1.1.80" evidence="2"/>
<protein>
    <recommendedName>
        <fullName evidence="2">protein-glutamate O-methyltransferase</fullName>
        <ecNumber evidence="2">2.1.1.80</ecNumber>
    </recommendedName>
</protein>